<dbReference type="EMBL" id="MTYJ01000074">
    <property type="protein sequence ID" value="OQV16460.1"/>
    <property type="molecule type" value="Genomic_DNA"/>
</dbReference>
<dbReference type="OrthoDB" id="6407830at2759"/>
<keyword evidence="2" id="KW-0732">Signal</keyword>
<evidence type="ECO:0000256" key="1">
    <source>
        <dbReference type="SAM" id="MobiDB-lite"/>
    </source>
</evidence>
<protein>
    <recommendedName>
        <fullName evidence="5">ZP domain-containing protein</fullName>
    </recommendedName>
</protein>
<accession>A0A1W0WML4</accession>
<name>A0A1W0WML4_HYPEX</name>
<gene>
    <name evidence="3" type="ORF">BV898_09450</name>
</gene>
<evidence type="ECO:0008006" key="5">
    <source>
        <dbReference type="Google" id="ProtNLM"/>
    </source>
</evidence>
<dbReference type="Proteomes" id="UP000192578">
    <property type="component" value="Unassembled WGS sequence"/>
</dbReference>
<feature type="signal peptide" evidence="2">
    <location>
        <begin position="1"/>
        <end position="26"/>
    </location>
</feature>
<evidence type="ECO:0000313" key="3">
    <source>
        <dbReference type="EMBL" id="OQV16460.1"/>
    </source>
</evidence>
<organism evidence="3 4">
    <name type="scientific">Hypsibius exemplaris</name>
    <name type="common">Freshwater tardigrade</name>
    <dbReference type="NCBI Taxonomy" id="2072580"/>
    <lineage>
        <taxon>Eukaryota</taxon>
        <taxon>Metazoa</taxon>
        <taxon>Ecdysozoa</taxon>
        <taxon>Tardigrada</taxon>
        <taxon>Eutardigrada</taxon>
        <taxon>Parachela</taxon>
        <taxon>Hypsibioidea</taxon>
        <taxon>Hypsibiidae</taxon>
        <taxon>Hypsibius</taxon>
    </lineage>
</organism>
<dbReference type="AlphaFoldDB" id="A0A1W0WML4"/>
<reference evidence="4" key="1">
    <citation type="submission" date="2017-01" db="EMBL/GenBank/DDBJ databases">
        <title>Comparative genomics of anhydrobiosis in the tardigrade Hypsibius dujardini.</title>
        <authorList>
            <person name="Yoshida Y."/>
            <person name="Koutsovoulos G."/>
            <person name="Laetsch D."/>
            <person name="Stevens L."/>
            <person name="Kumar S."/>
            <person name="Horikawa D."/>
            <person name="Ishino K."/>
            <person name="Komine S."/>
            <person name="Tomita M."/>
            <person name="Blaxter M."/>
            <person name="Arakawa K."/>
        </authorList>
    </citation>
    <scope>NUCLEOTIDE SEQUENCE [LARGE SCALE GENOMIC DNA]</scope>
    <source>
        <strain evidence="4">Z151</strain>
    </source>
</reference>
<proteinExistence type="predicted"/>
<evidence type="ECO:0000313" key="4">
    <source>
        <dbReference type="Proteomes" id="UP000192578"/>
    </source>
</evidence>
<feature type="region of interest" description="Disordered" evidence="1">
    <location>
        <begin position="162"/>
        <end position="187"/>
    </location>
</feature>
<evidence type="ECO:0000256" key="2">
    <source>
        <dbReference type="SAM" id="SignalP"/>
    </source>
</evidence>
<comment type="caution">
    <text evidence="3">The sequence shown here is derived from an EMBL/GenBank/DDBJ whole genome shotgun (WGS) entry which is preliminary data.</text>
</comment>
<sequence length="426" mass="46899">MRRPIWVGAVIVQFISALHFPSQVESSSIPASLITDILEDACRVESQILVLDVTAICQQFRNHSTFRNVFLVNAAPACNKHEMTAHGIYLRIPLSRYHECGFVPIPDDRGRSRFMKLHSQLRCSESTFPVTCFQQLFPEDNNNLVVLANALAKLEEPNFSGRGHASKVEKKRQLPGEPRAAPSPDYLEVPVTPKRAGNFTIQPPVVVLTINSFDRDVSFGETVDIGSVIKVMLKLVSNSSGSYGLRVQSLAATTGETDEFVESLVVDGCPTQSLFAPPSMLLIDRGTVEIALRAFRFPSSKILKFVGVVRACTQRCQKVHCNGLPVHRKIRQATLLNQTSSNGTTVVRHAIAASVKQLNKHEYEIVAVAAVGIRGYDTKYVVGFIPPARRSDAGHVSCRLIAVLAVALTGLLFQHSFLSNRQIVVF</sequence>
<keyword evidence="4" id="KW-1185">Reference proteome</keyword>
<feature type="chain" id="PRO_5012754540" description="ZP domain-containing protein" evidence="2">
    <location>
        <begin position="27"/>
        <end position="426"/>
    </location>
</feature>